<name>A0A2A4FB51_9BURK</name>
<accession>A0A2A4FB51</accession>
<gene>
    <name evidence="1" type="ORF">BZL54_22035</name>
</gene>
<dbReference type="Proteomes" id="UP000217994">
    <property type="component" value="Unassembled WGS sequence"/>
</dbReference>
<dbReference type="AlphaFoldDB" id="A0A2A4FB51"/>
<evidence type="ECO:0000313" key="2">
    <source>
        <dbReference type="Proteomes" id="UP000217994"/>
    </source>
</evidence>
<reference evidence="1 2" key="1">
    <citation type="submission" date="2017-01" db="EMBL/GenBank/DDBJ databases">
        <title>Whole-Genome Shotgun Sequencing of Two beta-Proteobacterial Species in Search of the Bulgecin Biosynthetic Cluster.</title>
        <authorList>
            <person name="Horsman M.E."/>
            <person name="Marous D.R."/>
            <person name="Li R."/>
            <person name="Oliver R.A."/>
            <person name="Byun B."/>
            <person name="Emrich S.J."/>
            <person name="Boggess B."/>
            <person name="Townsend C.A."/>
            <person name="Mobashery S."/>
        </authorList>
    </citation>
    <scope>NUCLEOTIDE SEQUENCE [LARGE SCALE GENOMIC DNA]</scope>
    <source>
        <strain evidence="1 2">ATCC 31433</strain>
    </source>
</reference>
<sequence length="169" mass="18453">MLVSHLQASIAKYGEPRLMPVSLQLIEQAAGAWAAATPAAVHSVGRGFRPLVAERLAGECLATLGALVARCKEHGSSWCRSVPRIGVGRARVPVAWLRRHADTLGWRSPSTRSTRWWRRTRPASRCAASWCLSSGSPSRIRCPVGTARIACRRSRTSPRSMISTRSART</sequence>
<proteinExistence type="predicted"/>
<evidence type="ECO:0000313" key="1">
    <source>
        <dbReference type="EMBL" id="PCE30375.1"/>
    </source>
</evidence>
<dbReference type="InterPro" id="IPR022169">
    <property type="entry name" value="DUF3701"/>
</dbReference>
<protein>
    <submittedName>
        <fullName evidence="1">Uncharacterized protein</fullName>
    </submittedName>
</protein>
<dbReference type="Pfam" id="PF12482">
    <property type="entry name" value="DUF3701"/>
    <property type="match status" value="1"/>
</dbReference>
<dbReference type="EMBL" id="MTZU01000067">
    <property type="protein sequence ID" value="PCE30375.1"/>
    <property type="molecule type" value="Genomic_DNA"/>
</dbReference>
<comment type="caution">
    <text evidence="1">The sequence shown here is derived from an EMBL/GenBank/DDBJ whole genome shotgun (WGS) entry which is preliminary data.</text>
</comment>
<organism evidence="1 2">
    <name type="scientific">Burkholderia ubonensis subsp. mesacidophila</name>
    <dbReference type="NCBI Taxonomy" id="265293"/>
    <lineage>
        <taxon>Bacteria</taxon>
        <taxon>Pseudomonadati</taxon>
        <taxon>Pseudomonadota</taxon>
        <taxon>Betaproteobacteria</taxon>
        <taxon>Burkholderiales</taxon>
        <taxon>Burkholderiaceae</taxon>
        <taxon>Burkholderia</taxon>
        <taxon>Burkholderia cepacia complex</taxon>
    </lineage>
</organism>